<reference evidence="2 3" key="1">
    <citation type="journal article" date="2021" name="Microb. Ecol.">
        <title>Candidatus Mesenet longicola: Novel Endosymbionts of Brontispa longissima that Induce Cytoplasmic Incompatibility.</title>
        <authorList>
            <person name="Takano S."/>
            <person name="Gotoh Y."/>
            <person name="Hayashi T."/>
        </authorList>
    </citation>
    <scope>NUCLEOTIDE SEQUENCE [LARGE SCALE GENOMIC DNA]</scope>
    <source>
        <strain evidence="2">L5</strain>
    </source>
</reference>
<dbReference type="PANTHER" id="PTHR46230:SF7">
    <property type="entry name" value="BOLA-LIKE PROTEIN 1"/>
    <property type="match status" value="1"/>
</dbReference>
<evidence type="ECO:0008006" key="4">
    <source>
        <dbReference type="Google" id="ProtNLM"/>
    </source>
</evidence>
<accession>A0A8J3HNT2</accession>
<evidence type="ECO:0000256" key="1">
    <source>
        <dbReference type="RuleBase" id="RU003860"/>
    </source>
</evidence>
<evidence type="ECO:0000313" key="3">
    <source>
        <dbReference type="Proteomes" id="UP000637906"/>
    </source>
</evidence>
<comment type="caution">
    <text evidence="2">The sequence shown here is derived from an EMBL/GenBank/DDBJ whole genome shotgun (WGS) entry which is preliminary data.</text>
</comment>
<dbReference type="PANTHER" id="PTHR46230">
    <property type="match status" value="1"/>
</dbReference>
<protein>
    <recommendedName>
        <fullName evidence="4">BolA family transcriptional regulator</fullName>
    </recommendedName>
</protein>
<dbReference type="GO" id="GO:0016226">
    <property type="term" value="P:iron-sulfur cluster assembly"/>
    <property type="evidence" value="ECO:0007669"/>
    <property type="project" value="TreeGrafter"/>
</dbReference>
<dbReference type="InterPro" id="IPR002634">
    <property type="entry name" value="BolA"/>
</dbReference>
<dbReference type="Gene3D" id="3.10.20.90">
    <property type="entry name" value="Phosphatidylinositol 3-kinase Catalytic Subunit, Chain A, domain 1"/>
    <property type="match status" value="1"/>
</dbReference>
<dbReference type="SUPFAM" id="SSF82657">
    <property type="entry name" value="BolA-like"/>
    <property type="match status" value="1"/>
</dbReference>
<evidence type="ECO:0000313" key="2">
    <source>
        <dbReference type="EMBL" id="GHM59289.1"/>
    </source>
</evidence>
<organism evidence="2 3">
    <name type="scientific">Candidatus Mesenet longicola</name>
    <dbReference type="NCBI Taxonomy" id="1892558"/>
    <lineage>
        <taxon>Bacteria</taxon>
        <taxon>Pseudomonadati</taxon>
        <taxon>Pseudomonadota</taxon>
        <taxon>Alphaproteobacteria</taxon>
        <taxon>Rickettsiales</taxon>
        <taxon>Anaplasmataceae</taxon>
        <taxon>Candidatus Mesenet</taxon>
    </lineage>
</organism>
<dbReference type="EMBL" id="BNGU01000007">
    <property type="protein sequence ID" value="GHM59289.1"/>
    <property type="molecule type" value="Genomic_DNA"/>
</dbReference>
<proteinExistence type="inferred from homology"/>
<keyword evidence="3" id="KW-1185">Reference proteome</keyword>
<sequence>MNITQEIEKKINDAINVHHISVIDESGDHAGHHFVSQSATSHIKLIVVSDDFSNMTSLARHKLIYKILEEEIKLIHAISLNLYTQDEYRLNK</sequence>
<dbReference type="InterPro" id="IPR036065">
    <property type="entry name" value="BolA-like_sf"/>
</dbReference>
<name>A0A8J3HNT2_9RICK</name>
<comment type="similarity">
    <text evidence="1">Belongs to the BolA/IbaG family.</text>
</comment>
<dbReference type="Pfam" id="PF01722">
    <property type="entry name" value="BolA"/>
    <property type="match status" value="1"/>
</dbReference>
<dbReference type="AlphaFoldDB" id="A0A8J3HNT2"/>
<gene>
    <name evidence="2" type="ORF">sL5_02820</name>
</gene>
<dbReference type="Proteomes" id="UP000637906">
    <property type="component" value="Unassembled WGS sequence"/>
</dbReference>
<dbReference type="PIRSF" id="PIRSF003113">
    <property type="entry name" value="BolA"/>
    <property type="match status" value="1"/>
</dbReference>